<feature type="non-terminal residue" evidence="2">
    <location>
        <position position="145"/>
    </location>
</feature>
<feature type="region of interest" description="Disordered" evidence="1">
    <location>
        <begin position="1"/>
        <end position="28"/>
    </location>
</feature>
<feature type="compositionally biased region" description="Basic and acidic residues" evidence="1">
    <location>
        <begin position="12"/>
        <end position="22"/>
    </location>
</feature>
<dbReference type="OrthoDB" id="10579613at2759"/>
<dbReference type="AlphaFoldDB" id="A0A2P5DUS8"/>
<name>A0A2P5DUS8_PARAD</name>
<comment type="caution">
    <text evidence="2">The sequence shown here is derived from an EMBL/GenBank/DDBJ whole genome shotgun (WGS) entry which is preliminary data.</text>
</comment>
<sequence>MAATPDPIEVGASERERDEGKKGATCGKSRDMVTSLEARVSRLESNLGTLGDRVDDLDGCCDGLETKDAEIHSSIKDALGRLEADLRHEIESLHLEIAKVRDLFQRELTNVLLRIDEMGGDLTLCKQAVATGVTTTTTIEARKAE</sequence>
<evidence type="ECO:0000313" key="2">
    <source>
        <dbReference type="EMBL" id="PON77009.1"/>
    </source>
</evidence>
<dbReference type="EMBL" id="JXTB01000015">
    <property type="protein sequence ID" value="PON77009.1"/>
    <property type="molecule type" value="Genomic_DNA"/>
</dbReference>
<protein>
    <submittedName>
        <fullName evidence="2">Uncharacterized protein</fullName>
    </submittedName>
</protein>
<organism evidence="2 3">
    <name type="scientific">Parasponia andersonii</name>
    <name type="common">Sponia andersonii</name>
    <dbReference type="NCBI Taxonomy" id="3476"/>
    <lineage>
        <taxon>Eukaryota</taxon>
        <taxon>Viridiplantae</taxon>
        <taxon>Streptophyta</taxon>
        <taxon>Embryophyta</taxon>
        <taxon>Tracheophyta</taxon>
        <taxon>Spermatophyta</taxon>
        <taxon>Magnoliopsida</taxon>
        <taxon>eudicotyledons</taxon>
        <taxon>Gunneridae</taxon>
        <taxon>Pentapetalae</taxon>
        <taxon>rosids</taxon>
        <taxon>fabids</taxon>
        <taxon>Rosales</taxon>
        <taxon>Cannabaceae</taxon>
        <taxon>Parasponia</taxon>
    </lineage>
</organism>
<evidence type="ECO:0000313" key="3">
    <source>
        <dbReference type="Proteomes" id="UP000237105"/>
    </source>
</evidence>
<evidence type="ECO:0000256" key="1">
    <source>
        <dbReference type="SAM" id="MobiDB-lite"/>
    </source>
</evidence>
<accession>A0A2P5DUS8</accession>
<keyword evidence="3" id="KW-1185">Reference proteome</keyword>
<dbReference type="Proteomes" id="UP000237105">
    <property type="component" value="Unassembled WGS sequence"/>
</dbReference>
<reference evidence="3" key="1">
    <citation type="submission" date="2016-06" db="EMBL/GenBank/DDBJ databases">
        <title>Parallel loss of symbiosis genes in relatives of nitrogen-fixing non-legume Parasponia.</title>
        <authorList>
            <person name="Van Velzen R."/>
            <person name="Holmer R."/>
            <person name="Bu F."/>
            <person name="Rutten L."/>
            <person name="Van Zeijl A."/>
            <person name="Liu W."/>
            <person name="Santuari L."/>
            <person name="Cao Q."/>
            <person name="Sharma T."/>
            <person name="Shen D."/>
            <person name="Roswanjaya Y."/>
            <person name="Wardhani T."/>
            <person name="Kalhor M.S."/>
            <person name="Jansen J."/>
            <person name="Van den Hoogen J."/>
            <person name="Gungor B."/>
            <person name="Hartog M."/>
            <person name="Hontelez J."/>
            <person name="Verver J."/>
            <person name="Yang W.-C."/>
            <person name="Schijlen E."/>
            <person name="Repin R."/>
            <person name="Schilthuizen M."/>
            <person name="Schranz E."/>
            <person name="Heidstra R."/>
            <person name="Miyata K."/>
            <person name="Fedorova E."/>
            <person name="Kohlen W."/>
            <person name="Bisseling T."/>
            <person name="Smit S."/>
            <person name="Geurts R."/>
        </authorList>
    </citation>
    <scope>NUCLEOTIDE SEQUENCE [LARGE SCALE GENOMIC DNA]</scope>
    <source>
        <strain evidence="3">cv. WU1-14</strain>
    </source>
</reference>
<gene>
    <name evidence="2" type="ORF">PanWU01x14_030180</name>
</gene>
<proteinExistence type="predicted"/>